<dbReference type="InterPro" id="IPR045055">
    <property type="entry name" value="DNA2/NAM7-like"/>
</dbReference>
<feature type="domain" description="DNA2/NAM7 helicase-like C-terminal" evidence="1">
    <location>
        <begin position="168"/>
        <end position="308"/>
    </location>
</feature>
<dbReference type="InterPro" id="IPR047187">
    <property type="entry name" value="SF1_C_Upf1"/>
</dbReference>
<dbReference type="Pfam" id="PF13245">
    <property type="entry name" value="AAA_19"/>
    <property type="match status" value="1"/>
</dbReference>
<protein>
    <recommendedName>
        <fullName evidence="1">DNA2/NAM7 helicase-like C-terminal domain-containing protein</fullName>
    </recommendedName>
</protein>
<reference evidence="2" key="2">
    <citation type="journal article" name="Front. Microbiol.">
        <title>Degradative Capacity of Two Strains of Rhodonia placenta: From Phenotype to Genotype.</title>
        <authorList>
            <person name="Kolle M."/>
            <person name="Horta M.A.C."/>
            <person name="Nowrousian M."/>
            <person name="Ohm R.A."/>
            <person name="Benz J.P."/>
            <person name="Pilgard A."/>
        </authorList>
    </citation>
    <scope>NUCLEOTIDE SEQUENCE</scope>
    <source>
        <strain evidence="2">FPRL280</strain>
    </source>
</reference>
<comment type="caution">
    <text evidence="2">The sequence shown here is derived from an EMBL/GenBank/DDBJ whole genome shotgun (WGS) entry which is preliminary data.</text>
</comment>
<dbReference type="CDD" id="cd18808">
    <property type="entry name" value="SF1_C_Upf1"/>
    <property type="match status" value="1"/>
</dbReference>
<dbReference type="Gene3D" id="3.40.50.300">
    <property type="entry name" value="P-loop containing nucleotide triphosphate hydrolases"/>
    <property type="match status" value="2"/>
</dbReference>
<reference evidence="2" key="1">
    <citation type="submission" date="2020-11" db="EMBL/GenBank/DDBJ databases">
        <authorList>
            <person name="Koelle M."/>
            <person name="Horta M.A.C."/>
            <person name="Nowrousian M."/>
            <person name="Ohm R.A."/>
            <person name="Benz P."/>
            <person name="Pilgard A."/>
        </authorList>
    </citation>
    <scope>NUCLEOTIDE SEQUENCE</scope>
    <source>
        <strain evidence="2">FPRL280</strain>
    </source>
</reference>
<name>A0A8H7U025_9APHY</name>
<dbReference type="PANTHER" id="PTHR10887:SF495">
    <property type="entry name" value="HELICASE SENATAXIN ISOFORM X1-RELATED"/>
    <property type="match status" value="1"/>
</dbReference>
<dbReference type="InterPro" id="IPR041679">
    <property type="entry name" value="DNA2/NAM7-like_C"/>
</dbReference>
<evidence type="ECO:0000313" key="3">
    <source>
        <dbReference type="Proteomes" id="UP000639403"/>
    </source>
</evidence>
<dbReference type="Pfam" id="PF13087">
    <property type="entry name" value="AAA_12"/>
    <property type="match status" value="1"/>
</dbReference>
<evidence type="ECO:0000259" key="1">
    <source>
        <dbReference type="Pfam" id="PF13087"/>
    </source>
</evidence>
<dbReference type="Proteomes" id="UP000639403">
    <property type="component" value="Unassembled WGS sequence"/>
</dbReference>
<proteinExistence type="predicted"/>
<dbReference type="EMBL" id="JADOXO010000188">
    <property type="protein sequence ID" value="KAF9810060.1"/>
    <property type="molecule type" value="Genomic_DNA"/>
</dbReference>
<dbReference type="SUPFAM" id="SSF52540">
    <property type="entry name" value="P-loop containing nucleoside triphosphate hydrolases"/>
    <property type="match status" value="1"/>
</dbReference>
<dbReference type="InterPro" id="IPR027417">
    <property type="entry name" value="P-loop_NTPase"/>
</dbReference>
<evidence type="ECO:0000313" key="2">
    <source>
        <dbReference type="EMBL" id="KAF9810060.1"/>
    </source>
</evidence>
<dbReference type="PANTHER" id="PTHR10887">
    <property type="entry name" value="DNA2/NAM7 HELICASE FAMILY"/>
    <property type="match status" value="1"/>
</dbReference>
<organism evidence="2 3">
    <name type="scientific">Rhodonia placenta</name>
    <dbReference type="NCBI Taxonomy" id="104341"/>
    <lineage>
        <taxon>Eukaryota</taxon>
        <taxon>Fungi</taxon>
        <taxon>Dikarya</taxon>
        <taxon>Basidiomycota</taxon>
        <taxon>Agaricomycotina</taxon>
        <taxon>Agaricomycetes</taxon>
        <taxon>Polyporales</taxon>
        <taxon>Adustoporiaceae</taxon>
        <taxon>Rhodonia</taxon>
    </lineage>
</organism>
<dbReference type="AlphaFoldDB" id="A0A8H7U025"/>
<gene>
    <name evidence="2" type="ORF">IEO21_07142</name>
</gene>
<accession>A0A8H7U025</accession>
<sequence length="346" mass="39031">MLSTANSKRVTVIKGPPGTGKTTVIAAFVCSAVSAGQTGLWLVAQTNVAVKNIAEKLAKVGFFNFKVLVSTDFHLGWHEHLYQRLNANIIRSDEFRTAEKQLNGCPVVLCTLSMLSNTRVQGFMHVVSINTLVVDEASQIAIQDYVPPLSLYSTIQKMCFIGDNKQYFISKTIYNNELASYKDHPIPSQVMATTFIHVQDATEKKFQTSYVNAEESKAVMKIAEKLEMENKSYRIITPYDAQRNYLEKEMKAFGLRWENKCFNVDSFQGNEDDFIIISLVRTKDLGFLTDLRRTNVMLTRCKRGMYICTSWEFIQVIAKETLVGKMAIESGDDAWIGMGQLEAGEF</sequence>